<comment type="caution">
    <text evidence="1">The sequence shown here is derived from an EMBL/GenBank/DDBJ whole genome shotgun (WGS) entry which is preliminary data.</text>
</comment>
<protein>
    <submittedName>
        <fullName evidence="1">Uncharacterized protein</fullName>
    </submittedName>
</protein>
<organism evidence="1 2">
    <name type="scientific">Pectobacterium brasiliense</name>
    <dbReference type="NCBI Taxonomy" id="180957"/>
    <lineage>
        <taxon>Bacteria</taxon>
        <taxon>Pseudomonadati</taxon>
        <taxon>Pseudomonadota</taxon>
        <taxon>Gammaproteobacteria</taxon>
        <taxon>Enterobacterales</taxon>
        <taxon>Pectobacteriaceae</taxon>
        <taxon>Pectobacterium</taxon>
    </lineage>
</organism>
<name>A0AAE2WE48_9GAMM</name>
<dbReference type="EMBL" id="JACGEP010000010">
    <property type="protein sequence ID" value="MBN3050942.1"/>
    <property type="molecule type" value="Genomic_DNA"/>
</dbReference>
<evidence type="ECO:0000313" key="2">
    <source>
        <dbReference type="Proteomes" id="UP000768524"/>
    </source>
</evidence>
<gene>
    <name evidence="1" type="ORF">H4F45_05480</name>
</gene>
<proteinExistence type="predicted"/>
<dbReference type="RefSeq" id="WP_180785107.1">
    <property type="nucleotide sequence ID" value="NZ_JACDSF010000013.1"/>
</dbReference>
<accession>A0AAE2WE48</accession>
<dbReference type="AlphaFoldDB" id="A0AAE2WE48"/>
<dbReference type="Proteomes" id="UP000768524">
    <property type="component" value="Unassembled WGS sequence"/>
</dbReference>
<evidence type="ECO:0000313" key="1">
    <source>
        <dbReference type="EMBL" id="MBN3050942.1"/>
    </source>
</evidence>
<sequence>MLRLVICVFLFIHYFDSTQKAALPYYSLANATRLVLSAEDIELLDRASRY</sequence>
<reference evidence="1" key="1">
    <citation type="submission" date="2020-07" db="EMBL/GenBank/DDBJ databases">
        <title>A pangenomic view of the genus Pectobacterium provides insights into genome organization, phylogeny, and virulence.</title>
        <authorList>
            <person name="Jonkheer E."/>
            <person name="Brankovics B."/>
            <person name="Houwers I."/>
            <person name="Van Der Wolf J."/>
            <person name="Bonants P."/>
            <person name="Vreeburg R."/>
            <person name="Bollema R."/>
            <person name="De Haan J."/>
            <person name="Berke L."/>
            <person name="De Ridder D."/>
            <person name="Smit S."/>
            <person name="Van Der Lee T.A.J."/>
        </authorList>
    </citation>
    <scope>NUCLEOTIDE SEQUENCE</scope>
    <source>
        <strain evidence="1">NAK:433</strain>
    </source>
</reference>